<dbReference type="PANTHER" id="PTHR24305:SF157">
    <property type="entry name" value="N-ACETYLTRYPTOPHAN 6-HYDROXYLASE IVOC-RELATED"/>
    <property type="match status" value="1"/>
</dbReference>
<dbReference type="InterPro" id="IPR017972">
    <property type="entry name" value="Cyt_P450_CS"/>
</dbReference>
<dbReference type="PRINTS" id="PR00385">
    <property type="entry name" value="P450"/>
</dbReference>
<protein>
    <submittedName>
        <fullName evidence="10 12">Cytochrome P450, variant</fullName>
    </submittedName>
</protein>
<dbReference type="GO" id="GO:0020037">
    <property type="term" value="F:heme binding"/>
    <property type="evidence" value="ECO:0007669"/>
    <property type="project" value="InterPro"/>
</dbReference>
<reference evidence="12" key="2">
    <citation type="submission" date="2020-04" db="EMBL/GenBank/DDBJ databases">
        <authorList>
            <consortium name="NCBI Genome Project"/>
        </authorList>
    </citation>
    <scope>NUCLEOTIDE SEQUENCE</scope>
    <source>
        <strain evidence="12">CBS 781.70</strain>
    </source>
</reference>
<dbReference type="Pfam" id="PF00067">
    <property type="entry name" value="p450"/>
    <property type="match status" value="1"/>
</dbReference>
<evidence type="ECO:0000256" key="6">
    <source>
        <dbReference type="ARBA" id="ARBA00023033"/>
    </source>
</evidence>
<dbReference type="PRINTS" id="PR00463">
    <property type="entry name" value="EP450I"/>
</dbReference>
<evidence type="ECO:0000256" key="5">
    <source>
        <dbReference type="ARBA" id="ARBA00023004"/>
    </source>
</evidence>
<feature type="binding site" description="axial binding residue" evidence="7">
    <location>
        <position position="442"/>
    </location>
    <ligand>
        <name>heme</name>
        <dbReference type="ChEBI" id="CHEBI:30413"/>
    </ligand>
    <ligandPart>
        <name>Fe</name>
        <dbReference type="ChEBI" id="CHEBI:18248"/>
    </ligandPart>
</feature>
<dbReference type="Proteomes" id="UP000504638">
    <property type="component" value="Unplaced"/>
</dbReference>
<feature type="chain" id="PRO_5044631982" evidence="9">
    <location>
        <begin position="16"/>
        <end position="498"/>
    </location>
</feature>
<dbReference type="InterPro" id="IPR050121">
    <property type="entry name" value="Cytochrome_P450_monoxygenase"/>
</dbReference>
<accession>A0A6G1GBP3</accession>
<proteinExistence type="inferred from homology"/>
<dbReference type="RefSeq" id="XP_033537104.1">
    <property type="nucleotide sequence ID" value="XM_033677361.1"/>
</dbReference>
<keyword evidence="11" id="KW-1185">Reference proteome</keyword>
<evidence type="ECO:0000256" key="2">
    <source>
        <dbReference type="ARBA" id="ARBA00010617"/>
    </source>
</evidence>
<evidence type="ECO:0000313" key="11">
    <source>
        <dbReference type="Proteomes" id="UP000504638"/>
    </source>
</evidence>
<keyword evidence="7 8" id="KW-0349">Heme</keyword>
<dbReference type="PROSITE" id="PS00086">
    <property type="entry name" value="CYTOCHROME_P450"/>
    <property type="match status" value="1"/>
</dbReference>
<gene>
    <name evidence="10 12" type="ORF">P152DRAFT_429498</name>
</gene>
<dbReference type="InterPro" id="IPR036396">
    <property type="entry name" value="Cyt_P450_sf"/>
</dbReference>
<evidence type="ECO:0000256" key="4">
    <source>
        <dbReference type="ARBA" id="ARBA00023002"/>
    </source>
</evidence>
<dbReference type="EMBL" id="ML975151">
    <property type="protein sequence ID" value="KAF1815473.1"/>
    <property type="molecule type" value="Genomic_DNA"/>
</dbReference>
<dbReference type="PANTHER" id="PTHR24305">
    <property type="entry name" value="CYTOCHROME P450"/>
    <property type="match status" value="1"/>
</dbReference>
<name>A0A6G1GBP3_9PEZI</name>
<evidence type="ECO:0000256" key="1">
    <source>
        <dbReference type="ARBA" id="ARBA00001971"/>
    </source>
</evidence>
<dbReference type="InterPro" id="IPR001128">
    <property type="entry name" value="Cyt_P450"/>
</dbReference>
<keyword evidence="6 8" id="KW-0503">Monooxygenase</keyword>
<keyword evidence="4 8" id="KW-0560">Oxidoreductase</keyword>
<dbReference type="AlphaFoldDB" id="A0A6G1GBP3"/>
<evidence type="ECO:0000256" key="3">
    <source>
        <dbReference type="ARBA" id="ARBA00022723"/>
    </source>
</evidence>
<organism evidence="10">
    <name type="scientific">Eremomyces bilateralis CBS 781.70</name>
    <dbReference type="NCBI Taxonomy" id="1392243"/>
    <lineage>
        <taxon>Eukaryota</taxon>
        <taxon>Fungi</taxon>
        <taxon>Dikarya</taxon>
        <taxon>Ascomycota</taxon>
        <taxon>Pezizomycotina</taxon>
        <taxon>Dothideomycetes</taxon>
        <taxon>Dothideomycetes incertae sedis</taxon>
        <taxon>Eremomycetales</taxon>
        <taxon>Eremomycetaceae</taxon>
        <taxon>Eremomyces</taxon>
    </lineage>
</organism>
<keyword evidence="9" id="KW-0732">Signal</keyword>
<keyword evidence="5 7" id="KW-0408">Iron</keyword>
<reference evidence="10 12" key="1">
    <citation type="submission" date="2020-01" db="EMBL/GenBank/DDBJ databases">
        <authorList>
            <consortium name="DOE Joint Genome Institute"/>
            <person name="Haridas S."/>
            <person name="Albert R."/>
            <person name="Binder M."/>
            <person name="Bloem J."/>
            <person name="Labutti K."/>
            <person name="Salamov A."/>
            <person name="Andreopoulos B."/>
            <person name="Baker S.E."/>
            <person name="Barry K."/>
            <person name="Bills G."/>
            <person name="Bluhm B.H."/>
            <person name="Cannon C."/>
            <person name="Castanera R."/>
            <person name="Culley D.E."/>
            <person name="Daum C."/>
            <person name="Ezra D."/>
            <person name="Gonzalez J.B."/>
            <person name="Henrissat B."/>
            <person name="Kuo A."/>
            <person name="Liang C."/>
            <person name="Lipzen A."/>
            <person name="Lutzoni F."/>
            <person name="Magnuson J."/>
            <person name="Mondo S."/>
            <person name="Nolan M."/>
            <person name="Ohm R."/>
            <person name="Pangilinan J."/>
            <person name="Park H.-J."/>
            <person name="Ramirez L."/>
            <person name="Alfaro M."/>
            <person name="Sun H."/>
            <person name="Tritt A."/>
            <person name="Yoshinaga Y."/>
            <person name="Zwiers L.-H."/>
            <person name="Turgeon B.G."/>
            <person name="Goodwin S.B."/>
            <person name="Spatafora J.W."/>
            <person name="Crous P.W."/>
            <person name="Grigoriev I.V."/>
        </authorList>
    </citation>
    <scope>NUCLEOTIDE SEQUENCE</scope>
    <source>
        <strain evidence="10 12">CBS 781.70</strain>
    </source>
</reference>
<dbReference type="SUPFAM" id="SSF48264">
    <property type="entry name" value="Cytochrome P450"/>
    <property type="match status" value="1"/>
</dbReference>
<comment type="cofactor">
    <cofactor evidence="1 7">
        <name>heme</name>
        <dbReference type="ChEBI" id="CHEBI:30413"/>
    </cofactor>
</comment>
<dbReference type="InterPro" id="IPR002401">
    <property type="entry name" value="Cyt_P450_E_grp-I"/>
</dbReference>
<reference evidence="12" key="3">
    <citation type="submission" date="2025-04" db="UniProtKB">
        <authorList>
            <consortium name="RefSeq"/>
        </authorList>
    </citation>
    <scope>IDENTIFICATION</scope>
    <source>
        <strain evidence="12">CBS 781.70</strain>
    </source>
</reference>
<evidence type="ECO:0000313" key="10">
    <source>
        <dbReference type="EMBL" id="KAF1815473.1"/>
    </source>
</evidence>
<dbReference type="GO" id="GO:0005506">
    <property type="term" value="F:iron ion binding"/>
    <property type="evidence" value="ECO:0007669"/>
    <property type="project" value="InterPro"/>
</dbReference>
<comment type="similarity">
    <text evidence="2 8">Belongs to the cytochrome P450 family.</text>
</comment>
<keyword evidence="3 7" id="KW-0479">Metal-binding</keyword>
<evidence type="ECO:0000256" key="9">
    <source>
        <dbReference type="SAM" id="SignalP"/>
    </source>
</evidence>
<evidence type="ECO:0000256" key="7">
    <source>
        <dbReference type="PIRSR" id="PIRSR602401-1"/>
    </source>
</evidence>
<dbReference type="GeneID" id="54417931"/>
<feature type="signal peptide" evidence="9">
    <location>
        <begin position="1"/>
        <end position="15"/>
    </location>
</feature>
<dbReference type="Gene3D" id="1.10.630.10">
    <property type="entry name" value="Cytochrome P450"/>
    <property type="match status" value="1"/>
</dbReference>
<dbReference type="CDD" id="cd11062">
    <property type="entry name" value="CYP58-like"/>
    <property type="match status" value="1"/>
</dbReference>
<dbReference type="OrthoDB" id="3945418at2759"/>
<evidence type="ECO:0000313" key="12">
    <source>
        <dbReference type="RefSeq" id="XP_033537104.1"/>
    </source>
</evidence>
<dbReference type="GO" id="GO:0016705">
    <property type="term" value="F:oxidoreductase activity, acting on paired donors, with incorporation or reduction of molecular oxygen"/>
    <property type="evidence" value="ECO:0007669"/>
    <property type="project" value="InterPro"/>
</dbReference>
<sequence>MAVIVLLALLGAALAYRVAYRLYLSPLAKFPGPKLAALSTWYEFYYDVIKKGQFSFHIDDLHNKYGPIVRISPEELHIKDSTFWDELYARNPKQAKYKRNAARLGNKTSTFSTTDPQLHRLRRSALNPMFSKQAIRKFELTVRDKLIYMCDKIALYKESGSVLTINKAFSCLTGDIITKYCFGIGYEHLKSPDFQDNFHDAFFALAGFGHVVLHFPWLHPLMRRMPDSWRTTMNPAIAKIIRLRKDLQHKISSIRSEKGAVPPPEHPTIFHAVLESSLPDFEKSPGRLVNEAQLLIGAGLETTAWALCNAIFYILSDQAVHDRLRQELFNAIPDPSAADAFNLLHLESLPYLKACIKESVRFSIGVTTRTARVFSSPLPYSDWVIPPNTPVSMTMTDINFDDYVYGDARKFRPERWLGNATAKDGKPLDHYFVAFGRGPRGCLGINLAHLELYTTIASIFRRFKLELFETDHTDVEMIADMFLPCPKPDTKGIRVKVV</sequence>
<evidence type="ECO:0000256" key="8">
    <source>
        <dbReference type="RuleBase" id="RU000461"/>
    </source>
</evidence>
<dbReference type="GO" id="GO:0004497">
    <property type="term" value="F:monooxygenase activity"/>
    <property type="evidence" value="ECO:0007669"/>
    <property type="project" value="UniProtKB-KW"/>
</dbReference>